<dbReference type="Gene3D" id="4.10.410.10">
    <property type="entry name" value="Pancreatic trypsin inhibitor Kunitz domain"/>
    <property type="match status" value="1"/>
</dbReference>
<dbReference type="PROSITE" id="PS00280">
    <property type="entry name" value="BPTI_KUNITZ_1"/>
    <property type="match status" value="1"/>
</dbReference>
<dbReference type="Pfam" id="PF00014">
    <property type="entry name" value="Kunitz_BPTI"/>
    <property type="match status" value="1"/>
</dbReference>
<dbReference type="InterPro" id="IPR036880">
    <property type="entry name" value="Kunitz_BPTI_sf"/>
</dbReference>
<dbReference type="PRINTS" id="PR00759">
    <property type="entry name" value="BASICPTASE"/>
</dbReference>
<sequence length="84" mass="9569">MSNCNFPLFTLHCVSVEECERRCPDLIRKICRLPSDSGPCEAAIPKYFYNSITKKCEQFIYGGCLGNENRFATLAECEQVCSLY</sequence>
<dbReference type="AlphaFoldDB" id="A0A7J7J7Y5"/>
<evidence type="ECO:0000313" key="5">
    <source>
        <dbReference type="Proteomes" id="UP000593567"/>
    </source>
</evidence>
<accession>A0A7J7J7Y5</accession>
<comment type="caution">
    <text evidence="4">The sequence shown here is derived from an EMBL/GenBank/DDBJ whole genome shotgun (WGS) entry which is preliminary data.</text>
</comment>
<dbReference type="FunFam" id="4.10.410.10:FF:000021">
    <property type="entry name" value="Serine protease inhibitor, putative"/>
    <property type="match status" value="1"/>
</dbReference>
<dbReference type="Proteomes" id="UP000593567">
    <property type="component" value="Unassembled WGS sequence"/>
</dbReference>
<protein>
    <recommendedName>
        <fullName evidence="3">BPTI/Kunitz inhibitor domain-containing protein</fullName>
    </recommendedName>
</protein>
<dbReference type="CDD" id="cd00109">
    <property type="entry name" value="Kunitz-type"/>
    <property type="match status" value="1"/>
</dbReference>
<dbReference type="SMART" id="SM00131">
    <property type="entry name" value="KU"/>
    <property type="match status" value="1"/>
</dbReference>
<proteinExistence type="predicted"/>
<dbReference type="GO" id="GO:0005615">
    <property type="term" value="C:extracellular space"/>
    <property type="evidence" value="ECO:0007669"/>
    <property type="project" value="TreeGrafter"/>
</dbReference>
<keyword evidence="1" id="KW-0646">Protease inhibitor</keyword>
<keyword evidence="2" id="KW-1015">Disulfide bond</keyword>
<dbReference type="InterPro" id="IPR002223">
    <property type="entry name" value="Kunitz_BPTI"/>
</dbReference>
<evidence type="ECO:0000313" key="4">
    <source>
        <dbReference type="EMBL" id="KAF6022125.1"/>
    </source>
</evidence>
<dbReference type="PANTHER" id="PTHR10083:SF373">
    <property type="entry name" value="SERINE PEPTIDASE INHIBITOR, KUNITZ TYPE, 2"/>
    <property type="match status" value="1"/>
</dbReference>
<dbReference type="PANTHER" id="PTHR10083">
    <property type="entry name" value="KUNITZ-TYPE PROTEASE INHIBITOR-RELATED"/>
    <property type="match status" value="1"/>
</dbReference>
<dbReference type="OrthoDB" id="4473401at2759"/>
<keyword evidence="5" id="KW-1185">Reference proteome</keyword>
<dbReference type="SUPFAM" id="SSF57362">
    <property type="entry name" value="BPTI-like"/>
    <property type="match status" value="1"/>
</dbReference>
<dbReference type="EMBL" id="VXIV02002898">
    <property type="protein sequence ID" value="KAF6022125.1"/>
    <property type="molecule type" value="Genomic_DNA"/>
</dbReference>
<reference evidence="4" key="1">
    <citation type="submission" date="2020-06" db="EMBL/GenBank/DDBJ databases">
        <title>Draft genome of Bugula neritina, a colonial animal packing powerful symbionts and potential medicines.</title>
        <authorList>
            <person name="Rayko M."/>
        </authorList>
    </citation>
    <scope>NUCLEOTIDE SEQUENCE [LARGE SCALE GENOMIC DNA]</scope>
    <source>
        <strain evidence="4">Kwan_BN1</strain>
    </source>
</reference>
<gene>
    <name evidence="4" type="ORF">EB796_019567</name>
</gene>
<evidence type="ECO:0000259" key="3">
    <source>
        <dbReference type="PROSITE" id="PS50279"/>
    </source>
</evidence>
<name>A0A7J7J7Y5_BUGNE</name>
<dbReference type="InterPro" id="IPR020901">
    <property type="entry name" value="Prtase_inh_Kunz-CS"/>
</dbReference>
<dbReference type="GO" id="GO:0004867">
    <property type="term" value="F:serine-type endopeptidase inhibitor activity"/>
    <property type="evidence" value="ECO:0007669"/>
    <property type="project" value="InterPro"/>
</dbReference>
<feature type="domain" description="BPTI/Kunitz inhibitor" evidence="3">
    <location>
        <begin position="31"/>
        <end position="81"/>
    </location>
</feature>
<dbReference type="InterPro" id="IPR050098">
    <property type="entry name" value="TFPI/VKTCI-like"/>
</dbReference>
<evidence type="ECO:0000256" key="1">
    <source>
        <dbReference type="ARBA" id="ARBA00022690"/>
    </source>
</evidence>
<organism evidence="4 5">
    <name type="scientific">Bugula neritina</name>
    <name type="common">Brown bryozoan</name>
    <name type="synonym">Sertularia neritina</name>
    <dbReference type="NCBI Taxonomy" id="10212"/>
    <lineage>
        <taxon>Eukaryota</taxon>
        <taxon>Metazoa</taxon>
        <taxon>Spiralia</taxon>
        <taxon>Lophotrochozoa</taxon>
        <taxon>Bryozoa</taxon>
        <taxon>Gymnolaemata</taxon>
        <taxon>Cheilostomatida</taxon>
        <taxon>Flustrina</taxon>
        <taxon>Buguloidea</taxon>
        <taxon>Bugulidae</taxon>
        <taxon>Bugula</taxon>
    </lineage>
</organism>
<dbReference type="PROSITE" id="PS50279">
    <property type="entry name" value="BPTI_KUNITZ_2"/>
    <property type="match status" value="1"/>
</dbReference>
<evidence type="ECO:0000256" key="2">
    <source>
        <dbReference type="ARBA" id="ARBA00023157"/>
    </source>
</evidence>